<dbReference type="GO" id="GO:0012507">
    <property type="term" value="C:ER to Golgi transport vesicle membrane"/>
    <property type="evidence" value="ECO:0007669"/>
    <property type="project" value="UniProtKB-SubCell"/>
</dbReference>
<dbReference type="InterPro" id="IPR019013">
    <property type="entry name" value="Vma21"/>
</dbReference>
<dbReference type="EMBL" id="CAJNOK010016922">
    <property type="protein sequence ID" value="CAF1254357.1"/>
    <property type="molecule type" value="Genomic_DNA"/>
</dbReference>
<proteinExistence type="inferred from homology"/>
<evidence type="ECO:0000256" key="4">
    <source>
        <dbReference type="ARBA" id="ARBA00023136"/>
    </source>
</evidence>
<evidence type="ECO:0000313" key="9">
    <source>
        <dbReference type="EMBL" id="CAF3730901.1"/>
    </source>
</evidence>
<evidence type="ECO:0000313" key="10">
    <source>
        <dbReference type="EMBL" id="CAF4061466.1"/>
    </source>
</evidence>
<evidence type="ECO:0000256" key="2">
    <source>
        <dbReference type="ARBA" id="ARBA00022824"/>
    </source>
</evidence>
<protein>
    <recommendedName>
        <fullName evidence="6">Vacuolar ATPase assembly integral membrane protein VMA21 homolog</fullName>
    </recommendedName>
</protein>
<comment type="function">
    <text evidence="6">Required for the assembly of the V0 complex of the vacuolar ATPase (V-ATPase) in the endoplasmic reticulum.</text>
</comment>
<name>A0A814DQ07_9BILA</name>
<evidence type="ECO:0000313" key="7">
    <source>
        <dbReference type="EMBL" id="CAF0955790.1"/>
    </source>
</evidence>
<dbReference type="GO" id="GO:0005789">
    <property type="term" value="C:endoplasmic reticulum membrane"/>
    <property type="evidence" value="ECO:0007669"/>
    <property type="project" value="UniProtKB-SubCell"/>
</dbReference>
<evidence type="ECO:0000256" key="6">
    <source>
        <dbReference type="HAMAP-Rule" id="MF_03058"/>
    </source>
</evidence>
<dbReference type="Proteomes" id="UP000681722">
    <property type="component" value="Unassembled WGS sequence"/>
</dbReference>
<gene>
    <name evidence="7" type="ORF">GPM918_LOCUS11489</name>
    <name evidence="8" type="ORF">OVA965_LOCUS26422</name>
    <name evidence="9" type="ORF">SRO942_LOCUS11493</name>
    <name evidence="10" type="ORF">TMI583_LOCUS27165</name>
</gene>
<dbReference type="GO" id="GO:0033116">
    <property type="term" value="C:endoplasmic reticulum-Golgi intermediate compartment membrane"/>
    <property type="evidence" value="ECO:0007669"/>
    <property type="project" value="UniProtKB-SubCell"/>
</dbReference>
<keyword evidence="4 6" id="KW-0472">Membrane</keyword>
<dbReference type="PANTHER" id="PTHR31792:SF3">
    <property type="entry name" value="VACUOLAR ATPASE ASSEMBLY INTEGRAL MEMBRANE PROTEIN VMA21"/>
    <property type="match status" value="1"/>
</dbReference>
<keyword evidence="3 6" id="KW-1133">Transmembrane helix</keyword>
<dbReference type="PANTHER" id="PTHR31792">
    <property type="entry name" value="VACUOLAR ATPASE ASSEMBLY INTEGRAL MEMBRANE PROTEIN VMA21"/>
    <property type="match status" value="1"/>
</dbReference>
<dbReference type="GO" id="GO:0070072">
    <property type="term" value="P:vacuolar proton-transporting V-type ATPase complex assembly"/>
    <property type="evidence" value="ECO:0007669"/>
    <property type="project" value="UniProtKB-UniRule"/>
</dbReference>
<dbReference type="OrthoDB" id="160405at2759"/>
<accession>A0A814DQ07</accession>
<organism evidence="7 11">
    <name type="scientific">Didymodactylos carnosus</name>
    <dbReference type="NCBI Taxonomy" id="1234261"/>
    <lineage>
        <taxon>Eukaryota</taxon>
        <taxon>Metazoa</taxon>
        <taxon>Spiralia</taxon>
        <taxon>Gnathifera</taxon>
        <taxon>Rotifera</taxon>
        <taxon>Eurotatoria</taxon>
        <taxon>Bdelloidea</taxon>
        <taxon>Philodinida</taxon>
        <taxon>Philodinidae</taxon>
        <taxon>Didymodactylos</taxon>
    </lineage>
</organism>
<dbReference type="Proteomes" id="UP000663829">
    <property type="component" value="Unassembled WGS sequence"/>
</dbReference>
<evidence type="ECO:0000256" key="5">
    <source>
        <dbReference type="ARBA" id="ARBA00023329"/>
    </source>
</evidence>
<dbReference type="EMBL" id="CAJNOQ010002393">
    <property type="protein sequence ID" value="CAF0955790.1"/>
    <property type="molecule type" value="Genomic_DNA"/>
</dbReference>
<reference evidence="7" key="1">
    <citation type="submission" date="2021-02" db="EMBL/GenBank/DDBJ databases">
        <authorList>
            <person name="Nowell W R."/>
        </authorList>
    </citation>
    <scope>NUCLEOTIDE SEQUENCE</scope>
</reference>
<keyword evidence="5 6" id="KW-0968">Cytoplasmic vesicle</keyword>
<dbReference type="AlphaFoldDB" id="A0A814DQ07"/>
<dbReference type="EMBL" id="CAJOBA010038478">
    <property type="protein sequence ID" value="CAF4061466.1"/>
    <property type="molecule type" value="Genomic_DNA"/>
</dbReference>
<comment type="subcellular location">
    <subcellularLocation>
        <location evidence="6">Endoplasmic reticulum membrane</location>
        <topology evidence="6">Multi-pass membrane protein</topology>
    </subcellularLocation>
    <subcellularLocation>
        <location evidence="6">Endoplasmic reticulum-Golgi intermediate compartment membrane</location>
        <topology evidence="6">Multi-pass membrane protein</topology>
    </subcellularLocation>
    <subcellularLocation>
        <location evidence="6">Cytoplasmic vesicle</location>
        <location evidence="6">COPII-coated vesicle membrane</location>
        <topology evidence="6">Multi-pass membrane protein</topology>
    </subcellularLocation>
</comment>
<evidence type="ECO:0000256" key="3">
    <source>
        <dbReference type="ARBA" id="ARBA00022989"/>
    </source>
</evidence>
<comment type="caution">
    <text evidence="7">The sequence shown here is derived from an EMBL/GenBank/DDBJ whole genome shotgun (WGS) entry which is preliminary data.</text>
</comment>
<evidence type="ECO:0000313" key="11">
    <source>
        <dbReference type="Proteomes" id="UP000663829"/>
    </source>
</evidence>
<dbReference type="Proteomes" id="UP000682733">
    <property type="component" value="Unassembled WGS sequence"/>
</dbReference>
<sequence>MQSSTAITDAVILNNRNDESMIWTVFRKMLFFTILMMVAPLSSYFASKEYIFEGLMKMSNRTSYIYSVIVAVVVIHIILVAFLIVAFREEEPSKKKLEKKD</sequence>
<comment type="similarity">
    <text evidence="6">Belongs to the VMA21 family.</text>
</comment>
<evidence type="ECO:0000256" key="1">
    <source>
        <dbReference type="ARBA" id="ARBA00022692"/>
    </source>
</evidence>
<keyword evidence="1 6" id="KW-0812">Transmembrane</keyword>
<dbReference type="EMBL" id="CAJOBC010002394">
    <property type="protein sequence ID" value="CAF3730901.1"/>
    <property type="molecule type" value="Genomic_DNA"/>
</dbReference>
<dbReference type="HAMAP" id="MF_03058">
    <property type="entry name" value="VMA21"/>
    <property type="match status" value="1"/>
</dbReference>
<keyword evidence="2 6" id="KW-0256">Endoplasmic reticulum</keyword>
<evidence type="ECO:0000313" key="8">
    <source>
        <dbReference type="EMBL" id="CAF1254357.1"/>
    </source>
</evidence>
<feature type="transmembrane region" description="Helical" evidence="6">
    <location>
        <begin position="65"/>
        <end position="87"/>
    </location>
</feature>
<keyword evidence="11" id="KW-1185">Reference proteome</keyword>
<dbReference type="Proteomes" id="UP000677228">
    <property type="component" value="Unassembled WGS sequence"/>
</dbReference>
<dbReference type="Pfam" id="PF09446">
    <property type="entry name" value="VMA21"/>
    <property type="match status" value="1"/>
</dbReference>
<feature type="transmembrane region" description="Helical" evidence="6">
    <location>
        <begin position="25"/>
        <end position="45"/>
    </location>
</feature>